<feature type="transmembrane region" description="Helical" evidence="2">
    <location>
        <begin position="396"/>
        <end position="415"/>
    </location>
</feature>
<dbReference type="Pfam" id="PF01970">
    <property type="entry name" value="TctA"/>
    <property type="match status" value="1"/>
</dbReference>
<keyword evidence="2" id="KW-1133">Transmembrane helix</keyword>
<dbReference type="PANTHER" id="PTHR35342">
    <property type="entry name" value="TRICARBOXYLIC TRANSPORT PROTEIN"/>
    <property type="match status" value="1"/>
</dbReference>
<gene>
    <name evidence="4" type="ORF">ACFOEJ_14395</name>
</gene>
<name>A0ABV7KS65_PLAOK</name>
<feature type="transmembrane region" description="Helical" evidence="2">
    <location>
        <begin position="12"/>
        <end position="45"/>
    </location>
</feature>
<feature type="transmembrane region" description="Helical" evidence="2">
    <location>
        <begin position="57"/>
        <end position="82"/>
    </location>
</feature>
<accession>A0ABV7KS65</accession>
<feature type="transmembrane region" description="Helical" evidence="2">
    <location>
        <begin position="200"/>
        <end position="218"/>
    </location>
</feature>
<proteinExistence type="predicted"/>
<evidence type="ECO:0000256" key="1">
    <source>
        <dbReference type="SAM" id="Coils"/>
    </source>
</evidence>
<dbReference type="Proteomes" id="UP001595625">
    <property type="component" value="Unassembled WGS sequence"/>
</dbReference>
<keyword evidence="2" id="KW-0472">Membrane</keyword>
<feature type="transmembrane region" description="Helical" evidence="2">
    <location>
        <begin position="362"/>
        <end position="384"/>
    </location>
</feature>
<sequence length="509" mass="54151">MSDLFLLGIAEVFQLRILIVILIGVVVGILAGLIPGFTVAMAIVLTLPLTFGMDPVAGVSAMIGVFVGGMSGGLITAALLGIPGTPSSIATTFDAYPMSQKGESGKALSIGIWASFLSSIISFFLLVSIAPQISRFALMMGPWEMFSLIVVSLTIIASVTGDSIIKGLIAGLFGLLIATVGADPITGISRFSFDLATLRAGIPFLVVLIGMFAISRLLQSLEAKEINKDDIKRQEDKIKNLKFVMRPIKTLMVVLKKPGTLFGASTIGSIIGAIPGAGGSIANIVAYDQAKKWSKNPEKFGTGCEEGIIASEAGNNSTVGGDLIPTVALGIPGSAVTAVLLSALMVHGITPGPLLIVNEPNIVGGIFFAFLVASFWMLITQFLGMKYFMKVTQIPVQVLVPVILVLCVVGTFVLNNRFTDLYILLAMGLIGYIFTKYDFSLAPAIIGVILGPIAEVNLRRAAMADPDWTLFFTRPISLVFLILAVLSIVYTVWQTYRTNYRLKKSMGEK</sequence>
<evidence type="ECO:0000313" key="4">
    <source>
        <dbReference type="EMBL" id="MFC3212274.1"/>
    </source>
</evidence>
<keyword evidence="2" id="KW-0812">Transmembrane</keyword>
<evidence type="ECO:0000313" key="5">
    <source>
        <dbReference type="Proteomes" id="UP001595625"/>
    </source>
</evidence>
<dbReference type="InterPro" id="IPR002823">
    <property type="entry name" value="DUF112_TM"/>
</dbReference>
<organism evidence="4 5">
    <name type="scientific">Planomicrobium okeanokoites</name>
    <name type="common">Planococcus okeanokoites</name>
    <name type="synonym">Flavobacterium okeanokoites</name>
    <dbReference type="NCBI Taxonomy" id="244"/>
    <lineage>
        <taxon>Bacteria</taxon>
        <taxon>Bacillati</taxon>
        <taxon>Bacillota</taxon>
        <taxon>Bacilli</taxon>
        <taxon>Bacillales</taxon>
        <taxon>Caryophanaceae</taxon>
        <taxon>Planomicrobium</taxon>
    </lineage>
</organism>
<dbReference type="RefSeq" id="WP_101801290.1">
    <property type="nucleotide sequence ID" value="NZ_JBHRUJ010000017.1"/>
</dbReference>
<protein>
    <submittedName>
        <fullName evidence="4">Tripartite tricarboxylate transporter permease</fullName>
    </submittedName>
</protein>
<evidence type="ECO:0000256" key="2">
    <source>
        <dbReference type="SAM" id="Phobius"/>
    </source>
</evidence>
<feature type="transmembrane region" description="Helical" evidence="2">
    <location>
        <begin position="327"/>
        <end position="350"/>
    </location>
</feature>
<feature type="transmembrane region" description="Helical" evidence="2">
    <location>
        <begin position="168"/>
        <end position="188"/>
    </location>
</feature>
<feature type="coiled-coil region" evidence="1">
    <location>
        <begin position="214"/>
        <end position="241"/>
    </location>
</feature>
<feature type="transmembrane region" description="Helical" evidence="2">
    <location>
        <begin position="471"/>
        <end position="493"/>
    </location>
</feature>
<dbReference type="EMBL" id="JBHRUJ010000017">
    <property type="protein sequence ID" value="MFC3212274.1"/>
    <property type="molecule type" value="Genomic_DNA"/>
</dbReference>
<keyword evidence="1" id="KW-0175">Coiled coil</keyword>
<feature type="transmembrane region" description="Helical" evidence="2">
    <location>
        <begin position="107"/>
        <end position="130"/>
    </location>
</feature>
<evidence type="ECO:0000259" key="3">
    <source>
        <dbReference type="Pfam" id="PF01970"/>
    </source>
</evidence>
<comment type="caution">
    <text evidence="4">The sequence shown here is derived from an EMBL/GenBank/DDBJ whole genome shotgun (WGS) entry which is preliminary data.</text>
</comment>
<feature type="transmembrane region" description="Helical" evidence="2">
    <location>
        <begin position="421"/>
        <end position="450"/>
    </location>
</feature>
<feature type="transmembrane region" description="Helical" evidence="2">
    <location>
        <begin position="136"/>
        <end position="156"/>
    </location>
</feature>
<reference evidence="5" key="1">
    <citation type="journal article" date="2019" name="Int. J. Syst. Evol. Microbiol.">
        <title>The Global Catalogue of Microorganisms (GCM) 10K type strain sequencing project: providing services to taxonomists for standard genome sequencing and annotation.</title>
        <authorList>
            <consortium name="The Broad Institute Genomics Platform"/>
            <consortium name="The Broad Institute Genome Sequencing Center for Infectious Disease"/>
            <person name="Wu L."/>
            <person name="Ma J."/>
        </authorList>
    </citation>
    <scope>NUCLEOTIDE SEQUENCE [LARGE SCALE GENOMIC DNA]</scope>
    <source>
        <strain evidence="5">CCM 320</strain>
    </source>
</reference>
<feature type="domain" description="DUF112" evidence="3">
    <location>
        <begin position="18"/>
        <end position="446"/>
    </location>
</feature>
<keyword evidence="5" id="KW-1185">Reference proteome</keyword>
<dbReference type="PANTHER" id="PTHR35342:SF5">
    <property type="entry name" value="TRICARBOXYLIC TRANSPORT PROTEIN"/>
    <property type="match status" value="1"/>
</dbReference>